<keyword evidence="2 6" id="KW-0812">Transmembrane</keyword>
<dbReference type="EMBL" id="WRXN01000010">
    <property type="protein sequence ID" value="MVT10793.1"/>
    <property type="molecule type" value="Genomic_DNA"/>
</dbReference>
<keyword evidence="3" id="KW-0677">Repeat</keyword>
<proteinExistence type="predicted"/>
<keyword evidence="4 6" id="KW-1133">Transmembrane helix</keyword>
<dbReference type="Pfam" id="PF18911">
    <property type="entry name" value="PKD_4"/>
    <property type="match status" value="13"/>
</dbReference>
<feature type="domain" description="PKD" evidence="7">
    <location>
        <begin position="390"/>
        <end position="433"/>
    </location>
</feature>
<feature type="transmembrane region" description="Helical" evidence="6">
    <location>
        <begin position="12"/>
        <end position="30"/>
    </location>
</feature>
<dbReference type="InterPro" id="IPR013783">
    <property type="entry name" value="Ig-like_fold"/>
</dbReference>
<feature type="domain" description="PKD" evidence="7">
    <location>
        <begin position="64"/>
        <end position="110"/>
    </location>
</feature>
<dbReference type="GO" id="GO:0005886">
    <property type="term" value="C:plasma membrane"/>
    <property type="evidence" value="ECO:0007669"/>
    <property type="project" value="TreeGrafter"/>
</dbReference>
<feature type="domain" description="PKD" evidence="7">
    <location>
        <begin position="114"/>
        <end position="201"/>
    </location>
</feature>
<dbReference type="InterPro" id="IPR022409">
    <property type="entry name" value="PKD/Chitinase_dom"/>
</dbReference>
<dbReference type="Gene3D" id="2.60.40.10">
    <property type="entry name" value="Immunoglobulins"/>
    <property type="match status" value="15"/>
</dbReference>
<reference evidence="8 9" key="1">
    <citation type="submission" date="2019-12" db="EMBL/GenBank/DDBJ databases">
        <title>Chitinophaga sp. strain ysch24 (GDMCC 1.1355), whole genome shotgun sequence.</title>
        <authorList>
            <person name="Zhang X."/>
        </authorList>
    </citation>
    <scope>NUCLEOTIDE SEQUENCE [LARGE SCALE GENOMIC DNA]</scope>
    <source>
        <strain evidence="9">ysch24</strain>
    </source>
</reference>
<organism evidence="8 9">
    <name type="scientific">Chitinophaga tropicalis</name>
    <dbReference type="NCBI Taxonomy" id="2683588"/>
    <lineage>
        <taxon>Bacteria</taxon>
        <taxon>Pseudomonadati</taxon>
        <taxon>Bacteroidota</taxon>
        <taxon>Chitinophagia</taxon>
        <taxon>Chitinophagales</taxon>
        <taxon>Chitinophagaceae</taxon>
        <taxon>Chitinophaga</taxon>
    </lineage>
</organism>
<dbReference type="PANTHER" id="PTHR46730">
    <property type="entry name" value="POLYCYSTIN-1"/>
    <property type="match status" value="1"/>
</dbReference>
<dbReference type="SMART" id="SM00089">
    <property type="entry name" value="PKD"/>
    <property type="match status" value="15"/>
</dbReference>
<evidence type="ECO:0000256" key="1">
    <source>
        <dbReference type="ARBA" id="ARBA00004141"/>
    </source>
</evidence>
<feature type="domain" description="PKD" evidence="7">
    <location>
        <begin position="212"/>
        <end position="281"/>
    </location>
</feature>
<dbReference type="CDD" id="cd00146">
    <property type="entry name" value="PKD"/>
    <property type="match status" value="11"/>
</dbReference>
<feature type="domain" description="PKD" evidence="7">
    <location>
        <begin position="1136"/>
        <end position="1214"/>
    </location>
</feature>
<feature type="domain" description="PKD" evidence="7">
    <location>
        <begin position="952"/>
        <end position="1019"/>
    </location>
</feature>
<evidence type="ECO:0000256" key="3">
    <source>
        <dbReference type="ARBA" id="ARBA00022737"/>
    </source>
</evidence>
<keyword evidence="9" id="KW-1185">Reference proteome</keyword>
<feature type="domain" description="PKD" evidence="7">
    <location>
        <begin position="729"/>
        <end position="766"/>
    </location>
</feature>
<evidence type="ECO:0000313" key="8">
    <source>
        <dbReference type="EMBL" id="MVT10793.1"/>
    </source>
</evidence>
<dbReference type="SUPFAM" id="SSF49299">
    <property type="entry name" value="PKD domain"/>
    <property type="match status" value="15"/>
</dbReference>
<feature type="domain" description="PKD" evidence="7">
    <location>
        <begin position="870"/>
        <end position="950"/>
    </location>
</feature>
<name>A0A7K1U8W0_9BACT</name>
<comment type="subcellular location">
    <subcellularLocation>
        <location evidence="1">Membrane</location>
        <topology evidence="1">Multi-pass membrane protein</topology>
    </subcellularLocation>
</comment>
<sequence length="1623" mass="172831">MEHRYLRQFPKYWYTLPGILMIIILCGANAQAQTVDFTADNWSGCGTAYVQFTNQSTTGGSAVWDFGDGGANSTLWNATRSFNRPGTFNVTLTVTYPSGTSRSVTHTVRVYNKPDVRFSTTPITGCTPLVVNFQDQSSAGDGTITSINWDFGDGNGSTGATASHTYTAGGNITATSIVTNSFGCIGSGGQNIRVNATPVASFTSNVQGGCKAPLTVNFTNTTTLNTSVTTAVNYQWDFGDGTTSSDMHPSHTYTSMGSFPVRLTATTADGCTHTVTQNNYIVIASTLQADFTIQQSACAGANLTFQNTTQPAPVSATWTFSDGTVQNTVDAVKSFPAAGDYSVTLRSITQDGCEATVTRTFHINDKPTATFTVQPIPACRIPTDATVTYTGSGATSWAWNFGDGGTSTGQNPTHRYTAERAYNIFLTATNAQGCVDTHTVVYLVKMPTLAFTGPLAGCVPMTATYRPSGVSADPFVSFAWDFGDGGTSTQQVPTYTFTRAGTFIVRLTVTTRTGCTRTFQQTVRVGTPVSVDFTVDKTTGCQSTPFNFTDLSTPQVAGMTWLWSFRGPTGVTTTATTQNPTVTFGSVGQQDVTLTINNNGCTTTLTKSDYVETFPPQARFTIGTVDCANLYRRVFTDNSDFGASPTQMWNWNFGDGVTSNQQSPTHTYTAGGTYTVTLTVDNGSCTSTTTQIVRVLDTKPVIYATPATICRDNPVAFTSDPLSATEYPSFVWAFGDGNTATGSSASYTYTTAGIYNAIATTTDMYGCQHVSDPLTITVNGSDANFTIAARQCKDEQITFTDNSTTRAGNTIVSWTWDFGDGSAPVVYNGSLPASITHTYTTFNDFPVKLTVRDNTGCENSFTDVVHIANIVASFGANGNIACLNQPFQFNNTSVTEPLTYAWTFGDGGTSTDQSPAHTYTTAGNYTVTLDITGSTGCTSHAEITNFIRVPNPVANFSYPPIAADICPPIKVQFTNSSTDFVSSAWDFGDGSTSSEDNPLHNYIRPGTFPVTLTVFSEGGCPSAPAGPQNLFIAGPDGSFTVTPQTGCWPLTTSMSATSLNAVVKYIWDFGDGYSVTTTTPNSPSYTYQREGAYYPVVLLEDSRGCRVAAAGTPTVVADKIKGQFTADLTQACDGGTVYFAATSTGVSNDLGNVPTYTWDFGITGRTDDVGSGASANFVYNTPGTYTVTLRSTTDYGCNHDTTLNIEIEATPAAEIVAINPFCTGSTIQLQGRDNRNLPGTQWLWSVNNQLYNTVTPPPVTFSQASSYPVQLTITSASGNCKSTDLKYADAVAYPTLDPSPDSSGICLGNSLQLQANTDAGVQVAWTNYNISDPNSISPVVNPTVDTTYHVTATNSAGCASQADVIVRVSQPFTVQVSDAEVCAGQSIQLHASGAVNYQWSPATGLSSATTANPLAFPDSTTTYTVTGSGSDACFTDTKTATVTVHALPQINAGEDMQLGVGTSIVLPATGSSDITDIEWSPATGLSCIDCLRPTASPKQSITYHVTVSNDFGCKNMDDITITMICESGSTFLPNTFTPNGDGQNDIFYIRGKGVKSVKSFRIFNRWGQQVFERTNFGIEDPLYGWDGKQNGQLVNPDVFIYIIELICDTNEAFTIKGNVMLLR</sequence>
<evidence type="ECO:0000313" key="9">
    <source>
        <dbReference type="Proteomes" id="UP000461730"/>
    </source>
</evidence>
<evidence type="ECO:0000256" key="6">
    <source>
        <dbReference type="SAM" id="Phobius"/>
    </source>
</evidence>
<comment type="caution">
    <text evidence="8">The sequence shown here is derived from an EMBL/GenBank/DDBJ whole genome shotgun (WGS) entry which is preliminary data.</text>
</comment>
<accession>A0A7K1U8W0</accession>
<feature type="domain" description="PKD" evidence="7">
    <location>
        <begin position="1035"/>
        <end position="1115"/>
    </location>
</feature>
<feature type="domain" description="PKD" evidence="7">
    <location>
        <begin position="286"/>
        <end position="363"/>
    </location>
</feature>
<evidence type="ECO:0000256" key="4">
    <source>
        <dbReference type="ARBA" id="ARBA00022989"/>
    </source>
</evidence>
<evidence type="ECO:0000256" key="2">
    <source>
        <dbReference type="ARBA" id="ARBA00022692"/>
    </source>
</evidence>
<dbReference type="Proteomes" id="UP000461730">
    <property type="component" value="Unassembled WGS sequence"/>
</dbReference>
<feature type="domain" description="PKD" evidence="7">
    <location>
        <begin position="644"/>
        <end position="695"/>
    </location>
</feature>
<dbReference type="InterPro" id="IPR035986">
    <property type="entry name" value="PKD_dom_sf"/>
</dbReference>
<dbReference type="InterPro" id="IPR000601">
    <property type="entry name" value="PKD_dom"/>
</dbReference>
<dbReference type="GO" id="GO:0005261">
    <property type="term" value="F:monoatomic cation channel activity"/>
    <property type="evidence" value="ECO:0007669"/>
    <property type="project" value="TreeGrafter"/>
</dbReference>
<evidence type="ECO:0000259" key="7">
    <source>
        <dbReference type="PROSITE" id="PS50093"/>
    </source>
</evidence>
<protein>
    <submittedName>
        <fullName evidence="8">PKD domain-containing protein</fullName>
    </submittedName>
</protein>
<dbReference type="GO" id="GO:0006816">
    <property type="term" value="P:calcium ion transport"/>
    <property type="evidence" value="ECO:0007669"/>
    <property type="project" value="TreeGrafter"/>
</dbReference>
<keyword evidence="5 6" id="KW-0472">Membrane</keyword>
<feature type="domain" description="PKD" evidence="7">
    <location>
        <begin position="471"/>
        <end position="525"/>
    </location>
</feature>
<dbReference type="PANTHER" id="PTHR46730:SF4">
    <property type="entry name" value="POLYCYSTIC KIDNEY DISEASE PROTEIN 1-LIKE 1"/>
    <property type="match status" value="1"/>
</dbReference>
<feature type="domain" description="PKD" evidence="7">
    <location>
        <begin position="795"/>
        <end position="867"/>
    </location>
</feature>
<evidence type="ECO:0000256" key="5">
    <source>
        <dbReference type="ARBA" id="ARBA00023136"/>
    </source>
</evidence>
<dbReference type="NCBIfam" id="TIGR04131">
    <property type="entry name" value="Bac_Flav_CTERM"/>
    <property type="match status" value="1"/>
</dbReference>
<dbReference type="PROSITE" id="PS50093">
    <property type="entry name" value="PKD"/>
    <property type="match status" value="13"/>
</dbReference>
<dbReference type="Pfam" id="PF13585">
    <property type="entry name" value="CHU_C"/>
    <property type="match status" value="1"/>
</dbReference>
<gene>
    <name evidence="8" type="ORF">GO493_21150</name>
</gene>
<dbReference type="InterPro" id="IPR026341">
    <property type="entry name" value="T9SS_type_B"/>
</dbReference>